<evidence type="ECO:0000313" key="4">
    <source>
        <dbReference type="EMBL" id="MDC0678812.1"/>
    </source>
</evidence>
<dbReference type="Gene3D" id="2.60.120.310">
    <property type="entry name" value="Copper type II, ascorbate-dependent monooxygenase, N-terminal domain"/>
    <property type="match status" value="1"/>
</dbReference>
<dbReference type="Proteomes" id="UP001217485">
    <property type="component" value="Unassembled WGS sequence"/>
</dbReference>
<dbReference type="PANTHER" id="PTHR10157">
    <property type="entry name" value="DOPAMINE BETA HYDROXYLASE RELATED"/>
    <property type="match status" value="1"/>
</dbReference>
<evidence type="ECO:0000256" key="2">
    <source>
        <dbReference type="SAM" id="SignalP"/>
    </source>
</evidence>
<proteinExistence type="predicted"/>
<dbReference type="PANTHER" id="PTHR10157:SF23">
    <property type="entry name" value="MOXD1 HOMOLOG 1"/>
    <property type="match status" value="1"/>
</dbReference>
<sequence>MKQHDERPSRRTTRTTILLLHARGLAASVPLLALSLGCAAQEAETEQEPTFWQDVAPITASKCTACHQEGGLAPFRLDDYISAKARAGAIDDAVRGGHMPPFLVKHDGSCGDFKDDETLTAEELDVIHRWATGARAEGDRAGAPPTPPVPTLEGGVDYMTPPITPVVDPADPLAAHDEWRCFPVDPGLDADRFITGYQVTPGVRSIVHHVTVYRVTPSEASLAEGKTNQDVMTELDDASPDRPGWECFGGPADELPFQPLFAWAPGQDVVEFPGGTGAPVSAKDVFVVQVHYNIHDDHAGASAEDSTRLRLRYEDTVERRAVFVGDDGFMTTLFEPDGPDTLPPGQQDAAYTWRRTRAELALDPALPSIEVLGVMPHMHERGRTFDLRVGSGTQESCIARVDDWDVHWQGVYWYRMRPLLDPSSSLEVTCTFDTRDAEAPVLPGWGTQNEMCNLNLLVALPMTQ</sequence>
<feature type="chain" id="PRO_5046114906" description="Copper type II ascorbate-dependent monooxygenase C-terminal domain-containing protein" evidence="2">
    <location>
        <begin position="34"/>
        <end position="464"/>
    </location>
</feature>
<dbReference type="InterPro" id="IPR036939">
    <property type="entry name" value="Cu2_ascorb_mOase_N_sf"/>
</dbReference>
<dbReference type="InterPro" id="IPR000945">
    <property type="entry name" value="DBH-like"/>
</dbReference>
<evidence type="ECO:0000256" key="1">
    <source>
        <dbReference type="ARBA" id="ARBA00023157"/>
    </source>
</evidence>
<dbReference type="InterPro" id="IPR014784">
    <property type="entry name" value="Cu2_ascorb_mOase-like_C"/>
</dbReference>
<dbReference type="InterPro" id="IPR008977">
    <property type="entry name" value="PHM/PNGase_F_dom_sf"/>
</dbReference>
<keyword evidence="5" id="KW-1185">Reference proteome</keyword>
<dbReference type="InterPro" id="IPR024548">
    <property type="entry name" value="Cu2_monoox_C"/>
</dbReference>
<protein>
    <recommendedName>
        <fullName evidence="3">Copper type II ascorbate-dependent monooxygenase C-terminal domain-containing protein</fullName>
    </recommendedName>
</protein>
<keyword evidence="1" id="KW-1015">Disulfide bond</keyword>
<evidence type="ECO:0000313" key="5">
    <source>
        <dbReference type="Proteomes" id="UP001217485"/>
    </source>
</evidence>
<reference evidence="4 5" key="1">
    <citation type="submission" date="2023-01" db="EMBL/GenBank/DDBJ databases">
        <title>Minimal conservation of predation-associated metabolite biosynthetic gene clusters underscores biosynthetic potential of Myxococcota including descriptions for ten novel species: Archangium lansinium sp. nov., Myxococcus landrumus sp. nov., Nannocystis bai.</title>
        <authorList>
            <person name="Ahearne A."/>
            <person name="Stevens C."/>
            <person name="Dowd S."/>
        </authorList>
    </citation>
    <scope>NUCLEOTIDE SEQUENCE [LARGE SCALE GENOMIC DNA]</scope>
    <source>
        <strain evidence="4 5">WIWO2</strain>
    </source>
</reference>
<dbReference type="SUPFAM" id="SSF49742">
    <property type="entry name" value="PHM/PNGase F"/>
    <property type="match status" value="2"/>
</dbReference>
<keyword evidence="2" id="KW-0732">Signal</keyword>
<comment type="caution">
    <text evidence="4">The sequence shown here is derived from an EMBL/GenBank/DDBJ whole genome shotgun (WGS) entry which is preliminary data.</text>
</comment>
<dbReference type="Pfam" id="PF03712">
    <property type="entry name" value="Cu2_monoox_C"/>
    <property type="match status" value="1"/>
</dbReference>
<feature type="domain" description="Copper type II ascorbate-dependent monooxygenase C-terminal" evidence="3">
    <location>
        <begin position="365"/>
        <end position="454"/>
    </location>
</feature>
<dbReference type="Gene3D" id="2.60.120.230">
    <property type="match status" value="1"/>
</dbReference>
<name>A0ABT5BXD3_9BACT</name>
<evidence type="ECO:0000259" key="3">
    <source>
        <dbReference type="Pfam" id="PF03712"/>
    </source>
</evidence>
<organism evidence="4 5">
    <name type="scientific">Sorangium atrum</name>
    <dbReference type="NCBI Taxonomy" id="2995308"/>
    <lineage>
        <taxon>Bacteria</taxon>
        <taxon>Pseudomonadati</taxon>
        <taxon>Myxococcota</taxon>
        <taxon>Polyangia</taxon>
        <taxon>Polyangiales</taxon>
        <taxon>Polyangiaceae</taxon>
        <taxon>Sorangium</taxon>
    </lineage>
</organism>
<dbReference type="EMBL" id="JAQNDK010000001">
    <property type="protein sequence ID" value="MDC0678812.1"/>
    <property type="molecule type" value="Genomic_DNA"/>
</dbReference>
<gene>
    <name evidence="4" type="ORF">POL72_13790</name>
</gene>
<feature type="signal peptide" evidence="2">
    <location>
        <begin position="1"/>
        <end position="33"/>
    </location>
</feature>
<accession>A0ABT5BXD3</accession>
<dbReference type="RefSeq" id="WP_272095653.1">
    <property type="nucleotide sequence ID" value="NZ_JAQNDK010000001.1"/>
</dbReference>